<evidence type="ECO:0000259" key="12">
    <source>
        <dbReference type="Pfam" id="PF13231"/>
    </source>
</evidence>
<gene>
    <name evidence="13" type="ORF">HNQ79_004648</name>
</gene>
<feature type="transmembrane region" description="Helical" evidence="11">
    <location>
        <begin position="204"/>
        <end position="235"/>
    </location>
</feature>
<dbReference type="GO" id="GO:0004376">
    <property type="term" value="F:GPI mannosyltransferase activity"/>
    <property type="evidence" value="ECO:0007669"/>
    <property type="project" value="InterPro"/>
</dbReference>
<dbReference type="Pfam" id="PF13231">
    <property type="entry name" value="PMT_2"/>
    <property type="match status" value="1"/>
</dbReference>
<proteinExistence type="predicted"/>
<evidence type="ECO:0000256" key="8">
    <source>
        <dbReference type="ARBA" id="ARBA00022989"/>
    </source>
</evidence>
<evidence type="ECO:0000256" key="4">
    <source>
        <dbReference type="ARBA" id="ARBA00022676"/>
    </source>
</evidence>
<keyword evidence="5" id="KW-0808">Transferase</keyword>
<dbReference type="InterPro" id="IPR007315">
    <property type="entry name" value="PIG-V/Gpi18"/>
</dbReference>
<evidence type="ECO:0000256" key="1">
    <source>
        <dbReference type="ARBA" id="ARBA00004477"/>
    </source>
</evidence>
<protein>
    <recommendedName>
        <fullName evidence="12">Glycosyltransferase RgtA/B/C/D-like domain-containing protein</fullName>
    </recommendedName>
</protein>
<keyword evidence="8 11" id="KW-1133">Transmembrane helix</keyword>
<keyword evidence="3" id="KW-0337">GPI-anchor biosynthesis</keyword>
<evidence type="ECO:0000313" key="14">
    <source>
        <dbReference type="Proteomes" id="UP000540423"/>
    </source>
</evidence>
<dbReference type="RefSeq" id="WP_229923273.1">
    <property type="nucleotide sequence ID" value="NZ_BNBN01000003.1"/>
</dbReference>
<accession>A0A7X0HI73</accession>
<evidence type="ECO:0000256" key="6">
    <source>
        <dbReference type="ARBA" id="ARBA00022692"/>
    </source>
</evidence>
<feature type="domain" description="Glycosyltransferase RgtA/B/C/D-like" evidence="12">
    <location>
        <begin position="132"/>
        <end position="240"/>
    </location>
</feature>
<evidence type="ECO:0000313" key="13">
    <source>
        <dbReference type="EMBL" id="MBB6438144.1"/>
    </source>
</evidence>
<dbReference type="EMBL" id="JACHEM010000012">
    <property type="protein sequence ID" value="MBB6438144.1"/>
    <property type="molecule type" value="Genomic_DNA"/>
</dbReference>
<keyword evidence="7" id="KW-0256">Endoplasmic reticulum</keyword>
<comment type="caution">
    <text evidence="13">The sequence shown here is derived from an EMBL/GenBank/DDBJ whole genome shotgun (WGS) entry which is preliminary data.</text>
</comment>
<dbReference type="PANTHER" id="PTHR12468:SF2">
    <property type="entry name" value="GPI MANNOSYLTRANSFERASE 2"/>
    <property type="match status" value="1"/>
</dbReference>
<feature type="transmembrane region" description="Helical" evidence="11">
    <location>
        <begin position="134"/>
        <end position="153"/>
    </location>
</feature>
<feature type="compositionally biased region" description="Low complexity" evidence="10">
    <location>
        <begin position="9"/>
        <end position="30"/>
    </location>
</feature>
<keyword evidence="9 11" id="KW-0472">Membrane</keyword>
<sequence length="411" mass="43818">MSVDTTPVGTTDDSGTDRTGGPARARPAARPRTRDALRASLRRAAPALALFAAARLTGMLVVSLWAWHVGRSPMRALGQSWDSLWYTRIAQHGYGHTRVLEDGAVLQSDLAFFPLYPGLIRSVSHVLPVTPGGAGLLISWLAAGVAAWGVFVVADRLYGHRAATFTVVLWGLLPHSVVLSMAYTEPVFVALSAWALYAVLTGRWLWAGALAALAGLSRPNAVALVAAVVVAALWVIVGQRGRAPWRVWAAAALAPLGWAAYVCYVGIRKGDPLGGYFAVQAGWTSRFDFGMGTFRYVRHLVSAPEHFGFPMALVITGTAVLLLALLLCGMERRPPLPLLVYSTALVLIAVGGAGYFESKPRFLLPAFPLLFPLACAMAKARPRAAFVVTAALAVLSMGYGTYLVTVAPMPM</sequence>
<keyword evidence="4" id="KW-0328">Glycosyltransferase</keyword>
<feature type="transmembrane region" description="Helical" evidence="11">
    <location>
        <begin position="338"/>
        <end position="356"/>
    </location>
</feature>
<name>A0A7X0HI73_9ACTN</name>
<organism evidence="13 14">
    <name type="scientific">Streptomyces candidus</name>
    <dbReference type="NCBI Taxonomy" id="67283"/>
    <lineage>
        <taxon>Bacteria</taxon>
        <taxon>Bacillati</taxon>
        <taxon>Actinomycetota</taxon>
        <taxon>Actinomycetes</taxon>
        <taxon>Kitasatosporales</taxon>
        <taxon>Streptomycetaceae</taxon>
        <taxon>Streptomyces</taxon>
    </lineage>
</organism>
<dbReference type="GO" id="GO:0000009">
    <property type="term" value="F:alpha-1,6-mannosyltransferase activity"/>
    <property type="evidence" value="ECO:0007669"/>
    <property type="project" value="InterPro"/>
</dbReference>
<dbReference type="InterPro" id="IPR038731">
    <property type="entry name" value="RgtA/B/C-like"/>
</dbReference>
<evidence type="ECO:0000256" key="5">
    <source>
        <dbReference type="ARBA" id="ARBA00022679"/>
    </source>
</evidence>
<dbReference type="AlphaFoldDB" id="A0A7X0HI73"/>
<reference evidence="13 14" key="1">
    <citation type="submission" date="2020-08" db="EMBL/GenBank/DDBJ databases">
        <title>Genomic Encyclopedia of Type Strains, Phase IV (KMG-IV): sequencing the most valuable type-strain genomes for metagenomic binning, comparative biology and taxonomic classification.</title>
        <authorList>
            <person name="Goeker M."/>
        </authorList>
    </citation>
    <scope>NUCLEOTIDE SEQUENCE [LARGE SCALE GENOMIC DNA]</scope>
    <source>
        <strain evidence="13 14">DSM 40141</strain>
    </source>
</reference>
<dbReference type="UniPathway" id="UPA00196"/>
<evidence type="ECO:0000256" key="10">
    <source>
        <dbReference type="SAM" id="MobiDB-lite"/>
    </source>
</evidence>
<dbReference type="Proteomes" id="UP000540423">
    <property type="component" value="Unassembled WGS sequence"/>
</dbReference>
<keyword evidence="14" id="KW-1185">Reference proteome</keyword>
<feature type="transmembrane region" description="Helical" evidence="11">
    <location>
        <begin position="362"/>
        <end position="378"/>
    </location>
</feature>
<evidence type="ECO:0000256" key="11">
    <source>
        <dbReference type="SAM" id="Phobius"/>
    </source>
</evidence>
<feature type="region of interest" description="Disordered" evidence="10">
    <location>
        <begin position="1"/>
        <end position="33"/>
    </location>
</feature>
<feature type="transmembrane region" description="Helical" evidence="11">
    <location>
        <begin position="307"/>
        <end position="326"/>
    </location>
</feature>
<evidence type="ECO:0000256" key="3">
    <source>
        <dbReference type="ARBA" id="ARBA00022502"/>
    </source>
</evidence>
<comment type="pathway">
    <text evidence="2">Glycolipid biosynthesis; glycosylphosphatidylinositol-anchor biosynthesis.</text>
</comment>
<feature type="transmembrane region" description="Helical" evidence="11">
    <location>
        <begin position="385"/>
        <end position="405"/>
    </location>
</feature>
<dbReference type="GO" id="GO:0006506">
    <property type="term" value="P:GPI anchor biosynthetic process"/>
    <property type="evidence" value="ECO:0007669"/>
    <property type="project" value="UniProtKB-UniPathway"/>
</dbReference>
<feature type="transmembrane region" description="Helical" evidence="11">
    <location>
        <begin position="47"/>
        <end position="67"/>
    </location>
</feature>
<dbReference type="GO" id="GO:0016020">
    <property type="term" value="C:membrane"/>
    <property type="evidence" value="ECO:0007669"/>
    <property type="project" value="GOC"/>
</dbReference>
<feature type="transmembrane region" description="Helical" evidence="11">
    <location>
        <begin position="247"/>
        <end position="267"/>
    </location>
</feature>
<dbReference type="PANTHER" id="PTHR12468">
    <property type="entry name" value="GPI MANNOSYLTRANSFERASE 2"/>
    <property type="match status" value="1"/>
</dbReference>
<evidence type="ECO:0000256" key="9">
    <source>
        <dbReference type="ARBA" id="ARBA00023136"/>
    </source>
</evidence>
<keyword evidence="6 11" id="KW-0812">Transmembrane</keyword>
<evidence type="ECO:0000256" key="2">
    <source>
        <dbReference type="ARBA" id="ARBA00004687"/>
    </source>
</evidence>
<comment type="subcellular location">
    <subcellularLocation>
        <location evidence="1">Endoplasmic reticulum membrane</location>
        <topology evidence="1">Multi-pass membrane protein</topology>
    </subcellularLocation>
</comment>
<evidence type="ECO:0000256" key="7">
    <source>
        <dbReference type="ARBA" id="ARBA00022824"/>
    </source>
</evidence>